<dbReference type="GO" id="GO:0005975">
    <property type="term" value="P:carbohydrate metabolic process"/>
    <property type="evidence" value="ECO:0007669"/>
    <property type="project" value="InterPro"/>
</dbReference>
<feature type="region of interest" description="Disordered" evidence="4">
    <location>
        <begin position="863"/>
        <end position="882"/>
    </location>
</feature>
<dbReference type="InterPro" id="IPR006710">
    <property type="entry name" value="Glyco_hydro_43"/>
</dbReference>
<dbReference type="CDD" id="cd09001">
    <property type="entry name" value="GH43_FsAxh1-like"/>
    <property type="match status" value="1"/>
</dbReference>
<keyword evidence="2 8" id="KW-0378">Hydrolase</keyword>
<dbReference type="Proteomes" id="UP000027238">
    <property type="component" value="Unassembled WGS sequence"/>
</dbReference>
<feature type="compositionally biased region" description="Polar residues" evidence="4">
    <location>
        <begin position="871"/>
        <end position="882"/>
    </location>
</feature>
<dbReference type="InterPro" id="IPR041542">
    <property type="entry name" value="GH43_C2"/>
</dbReference>
<reference evidence="9" key="1">
    <citation type="journal article" date="2014" name="Genome Announc.">
        <title>Draft genome sequence of Colletotrichum sublineola, a destructive pathogen of cultivated sorghum.</title>
        <authorList>
            <person name="Baroncelli R."/>
            <person name="Sanz-Martin J.M."/>
            <person name="Rech G.E."/>
            <person name="Sukno S.A."/>
            <person name="Thon M.R."/>
        </authorList>
    </citation>
    <scope>NUCLEOTIDE SEQUENCE [LARGE SCALE GENOMIC DNA]</scope>
    <source>
        <strain evidence="9">TX430BB</strain>
    </source>
</reference>
<dbReference type="InterPro" id="IPR051795">
    <property type="entry name" value="Glycosyl_Hydrlase_43"/>
</dbReference>
<dbReference type="SUPFAM" id="SSF49899">
    <property type="entry name" value="Concanavalin A-like lectins/glucanases"/>
    <property type="match status" value="1"/>
</dbReference>
<proteinExistence type="inferred from homology"/>
<evidence type="ECO:0000259" key="6">
    <source>
        <dbReference type="Pfam" id="PF17851"/>
    </source>
</evidence>
<dbReference type="PANTHER" id="PTHR42812">
    <property type="entry name" value="BETA-XYLOSIDASE"/>
    <property type="match status" value="1"/>
</dbReference>
<dbReference type="EMBL" id="JMSE01001107">
    <property type="protein sequence ID" value="KDN64668.1"/>
    <property type="molecule type" value="Genomic_DNA"/>
</dbReference>
<evidence type="ECO:0000256" key="1">
    <source>
        <dbReference type="ARBA" id="ARBA00009865"/>
    </source>
</evidence>
<evidence type="ECO:0000313" key="9">
    <source>
        <dbReference type="Proteomes" id="UP000027238"/>
    </source>
</evidence>
<dbReference type="AlphaFoldDB" id="A0A066X6C1"/>
<feature type="domain" description="DUF7587" evidence="7">
    <location>
        <begin position="603"/>
        <end position="709"/>
    </location>
</feature>
<dbReference type="InterPro" id="IPR023296">
    <property type="entry name" value="Glyco_hydro_beta-prop_sf"/>
</dbReference>
<comment type="caution">
    <text evidence="8">The sequence shown here is derived from an EMBL/GenBank/DDBJ whole genome shotgun (WGS) entry which is preliminary data.</text>
</comment>
<evidence type="ECO:0000256" key="4">
    <source>
        <dbReference type="SAM" id="MobiDB-lite"/>
    </source>
</evidence>
<dbReference type="STRING" id="1173701.A0A066X6C1"/>
<dbReference type="InterPro" id="IPR056009">
    <property type="entry name" value="DUF7587"/>
</dbReference>
<evidence type="ECO:0000256" key="5">
    <source>
        <dbReference type="SAM" id="SignalP"/>
    </source>
</evidence>
<protein>
    <submittedName>
        <fullName evidence="8">Putative glycosyl hydrolase family 43</fullName>
    </submittedName>
</protein>
<dbReference type="Gene3D" id="2.115.10.20">
    <property type="entry name" value="Glycosyl hydrolase domain, family 43"/>
    <property type="match status" value="1"/>
</dbReference>
<evidence type="ECO:0000256" key="2">
    <source>
        <dbReference type="ARBA" id="ARBA00022801"/>
    </source>
</evidence>
<dbReference type="Gene3D" id="2.60.120.200">
    <property type="match status" value="1"/>
</dbReference>
<feature type="chain" id="PRO_5001633633" evidence="5">
    <location>
        <begin position="19"/>
        <end position="882"/>
    </location>
</feature>
<accession>A0A066X6C1</accession>
<dbReference type="OrthoDB" id="2139957at2759"/>
<sequence>MKLPLLSVLLAVIATAVAQATFSNPVLWQDLADIEVIRVNDTYYYTASTMHYSPGAPVLKSYNLVDWEFVGNSVPELIFGDEYYLNGTSRAYVGGIWASSLQYRESNGLFYWYGCIQSGERKTWIFTASDPAGPWTAQPPIDECFYDLGVLIDDDDTMYVAYGRYNISVAQLSPDGLKPVRKEVVWEDSVRYLEGSRFYHINSSYYIWLTRPADGQFVLKSDSPWGPYTDHTVLDRMASPIPHSGTPHQGGIVDTPNGDWWYMSFLDAYPIGRIPALAPLTWDEDGLPHVVTDEAGGWGKTYPVPVKTCKKVNAAGEYTDTFDGSALSPQWAFNHNPDNSAWELGAEGLTLHTATVTDDLYSARNTLAHRILGPKSSGTFRLNLGGMADGDVAGFSIFRDESAYIGFRKEGDSLKLIAVHDIIASQSAGWQTTSNGTVVATATASDVDLSGVADGTADIYLRIVADLHPTFGVAANNPAQLLYSVDGENFTQLGPDYWCHNRWQYFLAFRFAIFNYATKALGGSVLVKEFTLELVEAVSDSPTGEAYTYTTSLRAMAEVFDLDAYKCDFLPSRFWVAIRSESQSQREFPTGDLVAADNTFAITTKSSLKQAAQSHFDWWCRSPSCFLSVLSSEKHAHRWAKQREKAQSSRFSVYLLEIDTSKLPVTTYVFNAESLAEKLGIRHSYSADEFLFLHRIPGRSIVKKRSLGEIEGLGDFEEQDARHFAARPFNPHYHWVDDLFGWYDSDEECEEHNLGDDLMEMLEGDWYVRPARLDTTRSTPALPRPGETNRTSVASKVPLRDLDPMARKCPQSRIVCSYRGTAEEKSTHDVEADERGGRRQIPFPGREAEFPILCEPLCVRQGGSEKGIASANPTSETFSPAG</sequence>
<comment type="similarity">
    <text evidence="1">Belongs to the glycosyl hydrolase 43 family.</text>
</comment>
<dbReference type="Pfam" id="PF24494">
    <property type="entry name" value="DUF7587"/>
    <property type="match status" value="1"/>
</dbReference>
<keyword evidence="3" id="KW-0326">Glycosidase</keyword>
<dbReference type="GO" id="GO:0004553">
    <property type="term" value="F:hydrolase activity, hydrolyzing O-glycosyl compounds"/>
    <property type="evidence" value="ECO:0007669"/>
    <property type="project" value="InterPro"/>
</dbReference>
<dbReference type="InterPro" id="IPR013320">
    <property type="entry name" value="ConA-like_dom_sf"/>
</dbReference>
<feature type="domain" description="Beta-xylosidase C-terminal Concanavalin A-like" evidence="6">
    <location>
        <begin position="320"/>
        <end position="524"/>
    </location>
</feature>
<dbReference type="eggNOG" id="ENOG502QVC0">
    <property type="taxonomic scope" value="Eukaryota"/>
</dbReference>
<evidence type="ECO:0000259" key="7">
    <source>
        <dbReference type="Pfam" id="PF24494"/>
    </source>
</evidence>
<dbReference type="SUPFAM" id="SSF75005">
    <property type="entry name" value="Arabinanase/levansucrase/invertase"/>
    <property type="match status" value="1"/>
</dbReference>
<gene>
    <name evidence="8" type="ORF">CSUB01_04306</name>
</gene>
<keyword evidence="9" id="KW-1185">Reference proteome</keyword>
<feature type="region of interest" description="Disordered" evidence="4">
    <location>
        <begin position="821"/>
        <end position="843"/>
    </location>
</feature>
<feature type="compositionally biased region" description="Basic and acidic residues" evidence="4">
    <location>
        <begin position="821"/>
        <end position="837"/>
    </location>
</feature>
<evidence type="ECO:0000256" key="3">
    <source>
        <dbReference type="ARBA" id="ARBA00023295"/>
    </source>
</evidence>
<keyword evidence="5" id="KW-0732">Signal</keyword>
<dbReference type="Pfam" id="PF04616">
    <property type="entry name" value="Glyco_hydro_43"/>
    <property type="match status" value="1"/>
</dbReference>
<dbReference type="Pfam" id="PF17851">
    <property type="entry name" value="GH43_C2"/>
    <property type="match status" value="1"/>
</dbReference>
<dbReference type="PANTHER" id="PTHR42812:SF15">
    <property type="entry name" value="HYDROLASE, PUTATIVE (AFU_ORTHOLOGUE AFUA_2G00930)-RELATED"/>
    <property type="match status" value="1"/>
</dbReference>
<evidence type="ECO:0000313" key="8">
    <source>
        <dbReference type="EMBL" id="KDN64668.1"/>
    </source>
</evidence>
<feature type="signal peptide" evidence="5">
    <location>
        <begin position="1"/>
        <end position="18"/>
    </location>
</feature>
<dbReference type="HOGENOM" id="CLU_326514_0_0_1"/>
<organism evidence="8 9">
    <name type="scientific">Colletotrichum sublineola</name>
    <name type="common">Sorghum anthracnose fungus</name>
    <dbReference type="NCBI Taxonomy" id="1173701"/>
    <lineage>
        <taxon>Eukaryota</taxon>
        <taxon>Fungi</taxon>
        <taxon>Dikarya</taxon>
        <taxon>Ascomycota</taxon>
        <taxon>Pezizomycotina</taxon>
        <taxon>Sordariomycetes</taxon>
        <taxon>Hypocreomycetidae</taxon>
        <taxon>Glomerellales</taxon>
        <taxon>Glomerellaceae</taxon>
        <taxon>Colletotrichum</taxon>
        <taxon>Colletotrichum graminicola species complex</taxon>
    </lineage>
</organism>
<name>A0A066X6C1_COLSU</name>